<dbReference type="Gene3D" id="1.10.10.60">
    <property type="entry name" value="Homeodomain-like"/>
    <property type="match status" value="1"/>
</dbReference>
<gene>
    <name evidence="5" type="ORF">MNBD_ALPHA02-518</name>
</gene>
<dbReference type="PRINTS" id="PR00032">
    <property type="entry name" value="HTHARAC"/>
</dbReference>
<organism evidence="5">
    <name type="scientific">hydrothermal vent metagenome</name>
    <dbReference type="NCBI Taxonomy" id="652676"/>
    <lineage>
        <taxon>unclassified sequences</taxon>
        <taxon>metagenomes</taxon>
        <taxon>ecological metagenomes</taxon>
    </lineage>
</organism>
<dbReference type="SUPFAM" id="SSF46689">
    <property type="entry name" value="Homeodomain-like"/>
    <property type="match status" value="1"/>
</dbReference>
<dbReference type="InterPro" id="IPR009057">
    <property type="entry name" value="Homeodomain-like_sf"/>
</dbReference>
<dbReference type="InterPro" id="IPR035418">
    <property type="entry name" value="AraC-bd_2"/>
</dbReference>
<dbReference type="InterPro" id="IPR050204">
    <property type="entry name" value="AraC_XylS_family_regulators"/>
</dbReference>
<evidence type="ECO:0000256" key="2">
    <source>
        <dbReference type="ARBA" id="ARBA00023125"/>
    </source>
</evidence>
<dbReference type="InterPro" id="IPR020449">
    <property type="entry name" value="Tscrpt_reg_AraC-type_HTH"/>
</dbReference>
<dbReference type="GO" id="GO:0043565">
    <property type="term" value="F:sequence-specific DNA binding"/>
    <property type="evidence" value="ECO:0007669"/>
    <property type="project" value="InterPro"/>
</dbReference>
<keyword evidence="3" id="KW-0804">Transcription</keyword>
<evidence type="ECO:0000256" key="1">
    <source>
        <dbReference type="ARBA" id="ARBA00023015"/>
    </source>
</evidence>
<sequence>MEPNYPTEMIAPAERADFWTESLKNVCGGFETFSSDWSKFKGKVELRNIGGFDVAGISVNADKIIRSRKQIAQGDNKYCFLIMQMQGRAVLSQRNNEAFLEPGDMTLIDSGYPSEFSYDGFMEQISLHIPRETLESCLPYRQIKEARTISGVSGMGAIIRDFLASAYNEAACIGEQDYPLVRESLLNFLAATLRGYSPENTFDIKVQQLAHIRKTIEQNLTDPNLSPTKVAMLCGISTRQLHRLFKGDGVSFGEWVRRRRLSEARRQLANKHFSGQSIIQIAFHWGFNDAAHFSRCFRQEFGQSPRQYRLSERRL</sequence>
<accession>A0A3B0RMW0</accession>
<keyword evidence="2" id="KW-0238">DNA-binding</keyword>
<dbReference type="PANTHER" id="PTHR46796">
    <property type="entry name" value="HTH-TYPE TRANSCRIPTIONAL ACTIVATOR RHAS-RELATED"/>
    <property type="match status" value="1"/>
</dbReference>
<dbReference type="Pfam" id="PF12833">
    <property type="entry name" value="HTH_18"/>
    <property type="match status" value="1"/>
</dbReference>
<dbReference type="SMART" id="SM00342">
    <property type="entry name" value="HTH_ARAC"/>
    <property type="match status" value="1"/>
</dbReference>
<dbReference type="AlphaFoldDB" id="A0A3B0RMW0"/>
<proteinExistence type="predicted"/>
<evidence type="ECO:0000259" key="4">
    <source>
        <dbReference type="PROSITE" id="PS01124"/>
    </source>
</evidence>
<keyword evidence="1" id="KW-0805">Transcription regulation</keyword>
<dbReference type="InterPro" id="IPR018062">
    <property type="entry name" value="HTH_AraC-typ_CS"/>
</dbReference>
<evidence type="ECO:0000256" key="3">
    <source>
        <dbReference type="ARBA" id="ARBA00023163"/>
    </source>
</evidence>
<dbReference type="EMBL" id="UOED01000046">
    <property type="protein sequence ID" value="VAV89538.1"/>
    <property type="molecule type" value="Genomic_DNA"/>
</dbReference>
<name>A0A3B0RMW0_9ZZZZ</name>
<protein>
    <submittedName>
        <fullName evidence="5">Transcriptional regulator, AraC family</fullName>
    </submittedName>
</protein>
<evidence type="ECO:0000313" key="5">
    <source>
        <dbReference type="EMBL" id="VAV89538.1"/>
    </source>
</evidence>
<dbReference type="PANTHER" id="PTHR46796:SF6">
    <property type="entry name" value="ARAC SUBFAMILY"/>
    <property type="match status" value="1"/>
</dbReference>
<dbReference type="PROSITE" id="PS01124">
    <property type="entry name" value="HTH_ARAC_FAMILY_2"/>
    <property type="match status" value="1"/>
</dbReference>
<dbReference type="GO" id="GO:0003700">
    <property type="term" value="F:DNA-binding transcription factor activity"/>
    <property type="evidence" value="ECO:0007669"/>
    <property type="project" value="InterPro"/>
</dbReference>
<feature type="domain" description="HTH araC/xylS-type" evidence="4">
    <location>
        <begin position="210"/>
        <end position="311"/>
    </location>
</feature>
<dbReference type="NCBIfam" id="NF007243">
    <property type="entry name" value="PRK09685.1"/>
    <property type="match status" value="1"/>
</dbReference>
<dbReference type="InterPro" id="IPR018060">
    <property type="entry name" value="HTH_AraC"/>
</dbReference>
<dbReference type="Pfam" id="PF14525">
    <property type="entry name" value="AraC_binding_2"/>
    <property type="match status" value="1"/>
</dbReference>
<reference evidence="5" key="1">
    <citation type="submission" date="2018-06" db="EMBL/GenBank/DDBJ databases">
        <authorList>
            <person name="Zhirakovskaya E."/>
        </authorList>
    </citation>
    <scope>NUCLEOTIDE SEQUENCE</scope>
</reference>
<dbReference type="PROSITE" id="PS00041">
    <property type="entry name" value="HTH_ARAC_FAMILY_1"/>
    <property type="match status" value="1"/>
</dbReference>